<reference evidence="1 2" key="1">
    <citation type="submission" date="2015-01" db="EMBL/GenBank/DDBJ databases">
        <title>Evolution of Trichinella species and genotypes.</title>
        <authorList>
            <person name="Korhonen P.K."/>
            <person name="Edoardo P."/>
            <person name="Giuseppe L.R."/>
            <person name="Gasser R.B."/>
        </authorList>
    </citation>
    <scope>NUCLEOTIDE SEQUENCE [LARGE SCALE GENOMIC DNA]</scope>
    <source>
        <strain evidence="1">ISS470</strain>
    </source>
</reference>
<proteinExistence type="predicted"/>
<organism evidence="1 2">
    <name type="scientific">Trichinella pseudospiralis</name>
    <name type="common">Parasitic roundworm</name>
    <dbReference type="NCBI Taxonomy" id="6337"/>
    <lineage>
        <taxon>Eukaryota</taxon>
        <taxon>Metazoa</taxon>
        <taxon>Ecdysozoa</taxon>
        <taxon>Nematoda</taxon>
        <taxon>Enoplea</taxon>
        <taxon>Dorylaimia</taxon>
        <taxon>Trichinellida</taxon>
        <taxon>Trichinellidae</taxon>
        <taxon>Trichinella</taxon>
    </lineage>
</organism>
<name>A0A0V1FN66_TRIPS</name>
<keyword evidence="2" id="KW-1185">Reference proteome</keyword>
<accession>A0A0V1FN66</accession>
<sequence length="66" mass="7724">MNKICCLMYAVCMLNYNNLLDLKCTAIWKRNGDIGNIYMYLHNVKVLRSWMQKLNVVIPAVLRSCI</sequence>
<protein>
    <submittedName>
        <fullName evidence="1">Uncharacterized protein</fullName>
    </submittedName>
</protein>
<dbReference type="AlphaFoldDB" id="A0A0V1FN66"/>
<gene>
    <name evidence="1" type="ORF">T4D_1506</name>
</gene>
<dbReference type="EMBL" id="JYDT01000056">
    <property type="protein sequence ID" value="KRY87410.1"/>
    <property type="molecule type" value="Genomic_DNA"/>
</dbReference>
<evidence type="ECO:0000313" key="1">
    <source>
        <dbReference type="EMBL" id="KRY87410.1"/>
    </source>
</evidence>
<dbReference type="Proteomes" id="UP000054995">
    <property type="component" value="Unassembled WGS sequence"/>
</dbReference>
<evidence type="ECO:0000313" key="2">
    <source>
        <dbReference type="Proteomes" id="UP000054995"/>
    </source>
</evidence>
<comment type="caution">
    <text evidence="1">The sequence shown here is derived from an EMBL/GenBank/DDBJ whole genome shotgun (WGS) entry which is preliminary data.</text>
</comment>